<dbReference type="GO" id="GO:0005815">
    <property type="term" value="C:microtubule organizing center"/>
    <property type="evidence" value="ECO:0007669"/>
    <property type="project" value="TreeGrafter"/>
</dbReference>
<name>A0A9N9AL80_9GLOM</name>
<dbReference type="PANTHER" id="PTHR16220">
    <property type="entry name" value="WD REPEAT PROTEIN 8-RELATED"/>
    <property type="match status" value="1"/>
</dbReference>
<evidence type="ECO:0000313" key="1">
    <source>
        <dbReference type="EMBL" id="CAG8531996.1"/>
    </source>
</evidence>
<reference evidence="1" key="1">
    <citation type="submission" date="2021-06" db="EMBL/GenBank/DDBJ databases">
        <authorList>
            <person name="Kallberg Y."/>
            <person name="Tangrot J."/>
            <person name="Rosling A."/>
        </authorList>
    </citation>
    <scope>NUCLEOTIDE SEQUENCE</scope>
    <source>
        <strain evidence="1">IA702</strain>
    </source>
</reference>
<gene>
    <name evidence="1" type="ORF">POCULU_LOCUS4106</name>
</gene>
<protein>
    <submittedName>
        <fullName evidence="1">2920_t:CDS:1</fullName>
    </submittedName>
</protein>
<organism evidence="1 2">
    <name type="scientific">Paraglomus occultum</name>
    <dbReference type="NCBI Taxonomy" id="144539"/>
    <lineage>
        <taxon>Eukaryota</taxon>
        <taxon>Fungi</taxon>
        <taxon>Fungi incertae sedis</taxon>
        <taxon>Mucoromycota</taxon>
        <taxon>Glomeromycotina</taxon>
        <taxon>Glomeromycetes</taxon>
        <taxon>Paraglomerales</taxon>
        <taxon>Paraglomeraceae</taxon>
        <taxon>Paraglomus</taxon>
    </lineage>
</organism>
<dbReference type="SUPFAM" id="SSF82171">
    <property type="entry name" value="DPP6 N-terminal domain-like"/>
    <property type="match status" value="1"/>
</dbReference>
<dbReference type="EMBL" id="CAJVPJ010000507">
    <property type="protein sequence ID" value="CAG8531996.1"/>
    <property type="molecule type" value="Genomic_DNA"/>
</dbReference>
<comment type="caution">
    <text evidence="1">The sequence shown here is derived from an EMBL/GenBank/DDBJ whole genome shotgun (WGS) entry which is preliminary data.</text>
</comment>
<keyword evidence="2" id="KW-1185">Reference proteome</keyword>
<evidence type="ECO:0000313" key="2">
    <source>
        <dbReference type="Proteomes" id="UP000789572"/>
    </source>
</evidence>
<dbReference type="Gene3D" id="2.130.10.10">
    <property type="entry name" value="YVTN repeat-like/Quinoprotein amine dehydrogenase"/>
    <property type="match status" value="3"/>
</dbReference>
<dbReference type="AlphaFoldDB" id="A0A9N9AL80"/>
<dbReference type="GO" id="GO:1990810">
    <property type="term" value="P:microtubule anchoring at mitotic spindle pole body"/>
    <property type="evidence" value="ECO:0007669"/>
    <property type="project" value="TreeGrafter"/>
</dbReference>
<accession>A0A9N9AL80</accession>
<dbReference type="InterPro" id="IPR011047">
    <property type="entry name" value="Quinoprotein_ADH-like_sf"/>
</dbReference>
<dbReference type="GO" id="GO:1990811">
    <property type="term" value="C:MWP complex"/>
    <property type="evidence" value="ECO:0007669"/>
    <property type="project" value="TreeGrafter"/>
</dbReference>
<dbReference type="Pfam" id="PF00400">
    <property type="entry name" value="WD40"/>
    <property type="match status" value="1"/>
</dbReference>
<dbReference type="InterPro" id="IPR052778">
    <property type="entry name" value="Centrosome-WD_assoc"/>
</dbReference>
<dbReference type="InterPro" id="IPR001680">
    <property type="entry name" value="WD40_rpt"/>
</dbReference>
<dbReference type="PANTHER" id="PTHR16220:SF0">
    <property type="entry name" value="WD REPEAT-CONTAINING PROTEIN WRAP73"/>
    <property type="match status" value="1"/>
</dbReference>
<sequence>MEFSDFYKHSSYLTKFSPDGLHIATVYQKRLAVRDSITLKVLNVNQSDTAIEHVNWSPDSHFFLAASYTAGTVYIGCIGENNWSAVIEEGTAGLKHARWTPDGRGIMCFSDFRLRLTIWSLATGDVCYMQNPKYNEKGYSFRKDGRYFALTERREGKDFIGIYDCENKWNLVRHFAVDTVDLDNIAWSPDGRVIAVWDNCIQYKVLIYTPDGRCQKSYCAYEMGLGVKTATWSPSSQFLAVGSYDQRLRFLGNYTWEPVIEFYHAGAVNVEGLTILREDVEMPAREYEKPIVTYIKEEQPYELPANRAGPEKGQPRIGVGTCKFNADGTLLASRNGKSCVWIWDICNIQPIVLIVQLKPVKQFLWNPIDPDQLAICSGSNTLCFWSAHEMDVCHVDVPNATFCVNNIRWRPDGKSLLIMDKNMFSTANFQCEEDEAGEQDLASIIHSSSSSSNIK</sequence>
<dbReference type="InterPro" id="IPR015943">
    <property type="entry name" value="WD40/YVTN_repeat-like_dom_sf"/>
</dbReference>
<dbReference type="OrthoDB" id="308690at2759"/>
<dbReference type="SUPFAM" id="SSF50998">
    <property type="entry name" value="Quinoprotein alcohol dehydrogenase-like"/>
    <property type="match status" value="1"/>
</dbReference>
<dbReference type="SMART" id="SM00320">
    <property type="entry name" value="WD40"/>
    <property type="match status" value="4"/>
</dbReference>
<dbReference type="Proteomes" id="UP000789572">
    <property type="component" value="Unassembled WGS sequence"/>
</dbReference>
<proteinExistence type="predicted"/>